<protein>
    <submittedName>
        <fullName evidence="1">Uncharacterized protein</fullName>
    </submittedName>
</protein>
<evidence type="ECO:0000313" key="1">
    <source>
        <dbReference type="EMBL" id="KAH6932108.1"/>
    </source>
</evidence>
<gene>
    <name evidence="1" type="ORF">HPB50_002870</name>
</gene>
<reference evidence="1" key="1">
    <citation type="submission" date="2020-05" db="EMBL/GenBank/DDBJ databases">
        <title>Large-scale comparative analyses of tick genomes elucidate their genetic diversity and vector capacities.</title>
        <authorList>
            <person name="Jia N."/>
            <person name="Wang J."/>
            <person name="Shi W."/>
            <person name="Du L."/>
            <person name="Sun Y."/>
            <person name="Zhan W."/>
            <person name="Jiang J."/>
            <person name="Wang Q."/>
            <person name="Zhang B."/>
            <person name="Ji P."/>
            <person name="Sakyi L.B."/>
            <person name="Cui X."/>
            <person name="Yuan T."/>
            <person name="Jiang B."/>
            <person name="Yang W."/>
            <person name="Lam T.T.-Y."/>
            <person name="Chang Q."/>
            <person name="Ding S."/>
            <person name="Wang X."/>
            <person name="Zhu J."/>
            <person name="Ruan X."/>
            <person name="Zhao L."/>
            <person name="Wei J."/>
            <person name="Que T."/>
            <person name="Du C."/>
            <person name="Cheng J."/>
            <person name="Dai P."/>
            <person name="Han X."/>
            <person name="Huang E."/>
            <person name="Gao Y."/>
            <person name="Liu J."/>
            <person name="Shao H."/>
            <person name="Ye R."/>
            <person name="Li L."/>
            <person name="Wei W."/>
            <person name="Wang X."/>
            <person name="Wang C."/>
            <person name="Yang T."/>
            <person name="Huo Q."/>
            <person name="Li W."/>
            <person name="Guo W."/>
            <person name="Chen H."/>
            <person name="Zhou L."/>
            <person name="Ni X."/>
            <person name="Tian J."/>
            <person name="Zhou Y."/>
            <person name="Sheng Y."/>
            <person name="Liu T."/>
            <person name="Pan Y."/>
            <person name="Xia L."/>
            <person name="Li J."/>
            <person name="Zhao F."/>
            <person name="Cao W."/>
        </authorList>
    </citation>
    <scope>NUCLEOTIDE SEQUENCE</scope>
    <source>
        <strain evidence="1">Hyas-2018</strain>
    </source>
</reference>
<name>A0ACB7SBK0_HYAAI</name>
<comment type="caution">
    <text evidence="1">The sequence shown here is derived from an EMBL/GenBank/DDBJ whole genome shotgun (WGS) entry which is preliminary data.</text>
</comment>
<keyword evidence="2" id="KW-1185">Reference proteome</keyword>
<sequence>MAPGHEGVTGNVRADEAARGVTNKRAAPDAVMEDLAPLDSKDGRWFFFCDDTTGVELSLLLEALHERNSTQDAQFVGHALWDEETTIVHHFDDPRSLAYPDLSAGMALNKEALQRLAEALDVASPDDFSIDRQYEVDTVPKESLTVAVKTCSQFHKDRVPVIKATWARDAHRVLFFSDVEDDRVPTVTVGVANVERGHCAKTLAILRHVVSHRLLERWLLIADDDTLIRHVFFYSYI</sequence>
<proteinExistence type="predicted"/>
<dbReference type="Proteomes" id="UP000821845">
    <property type="component" value="Chromosome 4"/>
</dbReference>
<dbReference type="EMBL" id="CM023484">
    <property type="protein sequence ID" value="KAH6932108.1"/>
    <property type="molecule type" value="Genomic_DNA"/>
</dbReference>
<organism evidence="1 2">
    <name type="scientific">Hyalomma asiaticum</name>
    <name type="common">Tick</name>
    <dbReference type="NCBI Taxonomy" id="266040"/>
    <lineage>
        <taxon>Eukaryota</taxon>
        <taxon>Metazoa</taxon>
        <taxon>Ecdysozoa</taxon>
        <taxon>Arthropoda</taxon>
        <taxon>Chelicerata</taxon>
        <taxon>Arachnida</taxon>
        <taxon>Acari</taxon>
        <taxon>Parasitiformes</taxon>
        <taxon>Ixodida</taxon>
        <taxon>Ixodoidea</taxon>
        <taxon>Ixodidae</taxon>
        <taxon>Hyalomminae</taxon>
        <taxon>Hyalomma</taxon>
    </lineage>
</organism>
<evidence type="ECO:0000313" key="2">
    <source>
        <dbReference type="Proteomes" id="UP000821845"/>
    </source>
</evidence>
<accession>A0ACB7SBK0</accession>